<protein>
    <submittedName>
        <fullName evidence="1">Uncharacterized protein</fullName>
    </submittedName>
</protein>
<dbReference type="GeneID" id="85392211"/>
<comment type="caution">
    <text evidence="1">The sequence shown here is derived from an EMBL/GenBank/DDBJ whole genome shotgun (WGS) entry which is preliminary data.</text>
</comment>
<sequence length="210" mass="23805">MVERIPFIAPPGKELILLSNSYLVPIRFHDLFMSVISQHMYKSARSKGVPTNCRLFRIQFSQIRDLRYALVKINPTKGLASLFSRPDPKTRPSDLFGHGSWELRAFLPLLPLNLLRTLMMGALTLPVYQKVPYVFRQFASRVPVNELMAVPWLPLYTISLVGFPGRCLILVDVITFRKGLHLIFSTNVSCICSPLSANMPVSENAVIKYV</sequence>
<proteinExistence type="predicted"/>
<evidence type="ECO:0000313" key="1">
    <source>
        <dbReference type="EMBL" id="KAK1724663.1"/>
    </source>
</evidence>
<dbReference type="EMBL" id="JAHMHS010000049">
    <property type="protein sequence ID" value="KAK1724663.1"/>
    <property type="molecule type" value="Genomic_DNA"/>
</dbReference>
<accession>A0AAD8XH61</accession>
<keyword evidence="2" id="KW-1185">Reference proteome</keyword>
<reference evidence="1" key="1">
    <citation type="submission" date="2021-12" db="EMBL/GenBank/DDBJ databases">
        <title>Comparative genomics, transcriptomics and evolutionary studies reveal genomic signatures of adaptation to plant cell wall in hemibiotrophic fungi.</title>
        <authorList>
            <consortium name="DOE Joint Genome Institute"/>
            <person name="Baroncelli R."/>
            <person name="Diaz J.F."/>
            <person name="Benocci T."/>
            <person name="Peng M."/>
            <person name="Battaglia E."/>
            <person name="Haridas S."/>
            <person name="Andreopoulos W."/>
            <person name="Labutti K."/>
            <person name="Pangilinan J."/>
            <person name="Floch G.L."/>
            <person name="Makela M.R."/>
            <person name="Henrissat B."/>
            <person name="Grigoriev I.V."/>
            <person name="Crouch J.A."/>
            <person name="De Vries R.P."/>
            <person name="Sukno S.A."/>
            <person name="Thon M.R."/>
        </authorList>
    </citation>
    <scope>NUCLEOTIDE SEQUENCE</scope>
    <source>
        <strain evidence="1">CBS 112980</strain>
    </source>
</reference>
<dbReference type="Proteomes" id="UP001244207">
    <property type="component" value="Unassembled WGS sequence"/>
</dbReference>
<evidence type="ECO:0000313" key="2">
    <source>
        <dbReference type="Proteomes" id="UP001244207"/>
    </source>
</evidence>
<dbReference type="AlphaFoldDB" id="A0AAD8XH61"/>
<organism evidence="1 2">
    <name type="scientific">Glomerella acutata</name>
    <name type="common">Colletotrichum acutatum</name>
    <dbReference type="NCBI Taxonomy" id="27357"/>
    <lineage>
        <taxon>Eukaryota</taxon>
        <taxon>Fungi</taxon>
        <taxon>Dikarya</taxon>
        <taxon>Ascomycota</taxon>
        <taxon>Pezizomycotina</taxon>
        <taxon>Sordariomycetes</taxon>
        <taxon>Hypocreomycetidae</taxon>
        <taxon>Glomerellales</taxon>
        <taxon>Glomerellaceae</taxon>
        <taxon>Colletotrichum</taxon>
        <taxon>Colletotrichum acutatum species complex</taxon>
    </lineage>
</organism>
<dbReference type="RefSeq" id="XP_060364718.1">
    <property type="nucleotide sequence ID" value="XM_060508312.1"/>
</dbReference>
<gene>
    <name evidence="1" type="ORF">BDZ83DRAFT_622137</name>
</gene>
<name>A0AAD8XH61_GLOAC</name>